<evidence type="ECO:0000313" key="5">
    <source>
        <dbReference type="Proteomes" id="UP000196842"/>
    </source>
</evidence>
<dbReference type="GeneID" id="47764758"/>
<organism evidence="4 5">
    <name type="scientific">Pseudomonas viridiflava</name>
    <name type="common">Phytomonas viridiflava</name>
    <dbReference type="NCBI Taxonomy" id="33069"/>
    <lineage>
        <taxon>Bacteria</taxon>
        <taxon>Pseudomonadati</taxon>
        <taxon>Pseudomonadota</taxon>
        <taxon>Gammaproteobacteria</taxon>
        <taxon>Pseudomonadales</taxon>
        <taxon>Pseudomonadaceae</taxon>
        <taxon>Pseudomonas</taxon>
    </lineage>
</organism>
<dbReference type="SUPFAM" id="SSF54909">
    <property type="entry name" value="Dimeric alpha+beta barrel"/>
    <property type="match status" value="1"/>
</dbReference>
<keyword evidence="1" id="KW-0812">Transmembrane</keyword>
<dbReference type="AlphaFoldDB" id="A0A0D0MFL3"/>
<gene>
    <name evidence="4" type="ORF">CFBP1590__3105</name>
    <name evidence="3" type="ORF">V2I87_15665</name>
</gene>
<dbReference type="Proteomes" id="UP001343600">
    <property type="component" value="Unassembled WGS sequence"/>
</dbReference>
<keyword evidence="1" id="KW-1133">Transmembrane helix</keyword>
<reference evidence="3 6" key="2">
    <citation type="submission" date="2024-01" db="EMBL/GenBank/DDBJ databases">
        <title>Characterization of Pseudomonas viridiflava in Georgia, USA.</title>
        <authorList>
            <person name="Zhao M."/>
            <person name="Dutta B."/>
        </authorList>
    </citation>
    <scope>NUCLEOTIDE SEQUENCE [LARGE SCALE GENOMIC DNA]</scope>
    <source>
        <strain evidence="3 6">21GA0539</strain>
    </source>
</reference>
<feature type="domain" description="ABM" evidence="2">
    <location>
        <begin position="23"/>
        <end position="97"/>
    </location>
</feature>
<evidence type="ECO:0000256" key="1">
    <source>
        <dbReference type="SAM" id="Phobius"/>
    </source>
</evidence>
<dbReference type="KEGG" id="pvd:CFBP1590__3105"/>
<dbReference type="RefSeq" id="WP_004885302.1">
    <property type="nucleotide sequence ID" value="NZ_CP074412.1"/>
</dbReference>
<evidence type="ECO:0000313" key="6">
    <source>
        <dbReference type="Proteomes" id="UP001343600"/>
    </source>
</evidence>
<dbReference type="InterPro" id="IPR011008">
    <property type="entry name" value="Dimeric_a/b-barrel"/>
</dbReference>
<accession>A0A0D0MFL3</accession>
<protein>
    <submittedName>
        <fullName evidence="4">Antibiotic biosynthesis monooxygenase</fullName>
    </submittedName>
</protein>
<dbReference type="Pfam" id="PF03992">
    <property type="entry name" value="ABM"/>
    <property type="match status" value="1"/>
</dbReference>
<feature type="transmembrane region" description="Helical" evidence="1">
    <location>
        <begin position="166"/>
        <end position="187"/>
    </location>
</feature>
<feature type="transmembrane region" description="Helical" evidence="1">
    <location>
        <begin position="136"/>
        <end position="154"/>
    </location>
</feature>
<dbReference type="Proteomes" id="UP000196842">
    <property type="component" value="Chromosome I"/>
</dbReference>
<dbReference type="InterPro" id="IPR007138">
    <property type="entry name" value="ABM_dom"/>
</dbReference>
<sequence length="208" mass="23343">MSEPIRLDTEARVVGSAVFNEVVTLVIKHRVKTGQESAYESWLRRIVTIASGKPGHLGVDVIRAKEGGLQMFTSVLRFHSTQAMQDWLDSDERKKLVQEAEPMLADGDQTLVNPHNEFWFTPTTEEGSPPPRWKQACVSFMVILPLTLFVPLFWGPIFARVPWLSSYFVSTALVTITIVLLVVYLMMPAATRLMAPWLNASAKKSQGK</sequence>
<keyword evidence="4" id="KW-0560">Oxidoreductase</keyword>
<dbReference type="OrthoDB" id="1494254at2"/>
<keyword evidence="6" id="KW-1185">Reference proteome</keyword>
<reference evidence="4 5" key="1">
    <citation type="submission" date="2017-05" db="EMBL/GenBank/DDBJ databases">
        <authorList>
            <person name="Song R."/>
            <person name="Chenine A.L."/>
            <person name="Ruprecht R.M."/>
        </authorList>
    </citation>
    <scope>NUCLEOTIDE SEQUENCE [LARGE SCALE GENOMIC DNA]</scope>
    <source>
        <strain evidence="4 5">CFBP 1590</strain>
    </source>
</reference>
<dbReference type="EMBL" id="JAZEIP010000026">
    <property type="protein sequence ID" value="MEE4041534.1"/>
    <property type="molecule type" value="Genomic_DNA"/>
</dbReference>
<dbReference type="PANTHER" id="PTHR40057:SF1">
    <property type="entry name" value="SLR1162 PROTEIN"/>
    <property type="match status" value="1"/>
</dbReference>
<name>A0A0D0MFL3_PSEVI</name>
<dbReference type="Gene3D" id="3.30.70.100">
    <property type="match status" value="1"/>
</dbReference>
<dbReference type="InterPro" id="IPR038762">
    <property type="entry name" value="ABM_predict"/>
</dbReference>
<proteinExistence type="predicted"/>
<evidence type="ECO:0000313" key="4">
    <source>
        <dbReference type="EMBL" id="SMS10691.1"/>
    </source>
</evidence>
<keyword evidence="4" id="KW-0503">Monooxygenase</keyword>
<evidence type="ECO:0000313" key="3">
    <source>
        <dbReference type="EMBL" id="MEE4041534.1"/>
    </source>
</evidence>
<dbReference type="EMBL" id="LT855380">
    <property type="protein sequence ID" value="SMS10691.1"/>
    <property type="molecule type" value="Genomic_DNA"/>
</dbReference>
<dbReference type="PANTHER" id="PTHR40057">
    <property type="entry name" value="SLR1162 PROTEIN"/>
    <property type="match status" value="1"/>
</dbReference>
<evidence type="ECO:0000259" key="2">
    <source>
        <dbReference type="Pfam" id="PF03992"/>
    </source>
</evidence>
<dbReference type="GO" id="GO:0004497">
    <property type="term" value="F:monooxygenase activity"/>
    <property type="evidence" value="ECO:0007669"/>
    <property type="project" value="UniProtKB-KW"/>
</dbReference>
<keyword evidence="1" id="KW-0472">Membrane</keyword>